<name>A0ABW6UGV5_9ACTN</name>
<dbReference type="EMBL" id="JBIAWJ010000006">
    <property type="protein sequence ID" value="MFF4522659.1"/>
    <property type="molecule type" value="Genomic_DNA"/>
</dbReference>
<accession>A0ABW6UGV5</accession>
<comment type="caution">
    <text evidence="1">The sequence shown here is derived from an EMBL/GenBank/DDBJ whole genome shotgun (WGS) entry which is preliminary data.</text>
</comment>
<organism evidence="1 2">
    <name type="scientific">Streptomyces bluensis</name>
    <dbReference type="NCBI Taxonomy" id="33897"/>
    <lineage>
        <taxon>Bacteria</taxon>
        <taxon>Bacillati</taxon>
        <taxon>Actinomycetota</taxon>
        <taxon>Actinomycetes</taxon>
        <taxon>Kitasatosporales</taxon>
        <taxon>Streptomycetaceae</taxon>
        <taxon>Streptomyces</taxon>
    </lineage>
</organism>
<dbReference type="Gene3D" id="3.40.50.300">
    <property type="entry name" value="P-loop containing nucleotide triphosphate hydrolases"/>
    <property type="match status" value="1"/>
</dbReference>
<sequence>MSWENHDRCARNLLATPAAIEDEQLADRVTVVRRDGTVLYADELTAEGGWRRRPAAARVVQQERSRPWAAPGTASFRHELAHTDRRVHAELVSEDRRLAVQRDTERAATWSYPVRRIAQPGRRASGVDYHRGSPGEHRRIFDELIAPSYLNRLVLR</sequence>
<keyword evidence="2" id="KW-1185">Reference proteome</keyword>
<gene>
    <name evidence="1" type="ORF">ACFY1D_14715</name>
</gene>
<dbReference type="Proteomes" id="UP001602058">
    <property type="component" value="Unassembled WGS sequence"/>
</dbReference>
<reference evidence="1 2" key="1">
    <citation type="submission" date="2024-10" db="EMBL/GenBank/DDBJ databases">
        <title>The Natural Products Discovery Center: Release of the First 8490 Sequenced Strains for Exploring Actinobacteria Biosynthetic Diversity.</title>
        <authorList>
            <person name="Kalkreuter E."/>
            <person name="Kautsar S.A."/>
            <person name="Yang D."/>
            <person name="Bader C.D."/>
            <person name="Teijaro C.N."/>
            <person name="Fluegel L."/>
            <person name="Davis C.M."/>
            <person name="Simpson J.R."/>
            <person name="Lauterbach L."/>
            <person name="Steele A.D."/>
            <person name="Gui C."/>
            <person name="Meng S."/>
            <person name="Li G."/>
            <person name="Viehrig K."/>
            <person name="Ye F."/>
            <person name="Su P."/>
            <person name="Kiefer A.F."/>
            <person name="Nichols A."/>
            <person name="Cepeda A.J."/>
            <person name="Yan W."/>
            <person name="Fan B."/>
            <person name="Jiang Y."/>
            <person name="Adhikari A."/>
            <person name="Zheng C.-J."/>
            <person name="Schuster L."/>
            <person name="Cowan T.M."/>
            <person name="Smanski M.J."/>
            <person name="Chevrette M.G."/>
            <person name="De Carvalho L.P.S."/>
            <person name="Shen B."/>
        </authorList>
    </citation>
    <scope>NUCLEOTIDE SEQUENCE [LARGE SCALE GENOMIC DNA]</scope>
    <source>
        <strain evidence="1 2">NPDC001390</strain>
    </source>
</reference>
<protein>
    <submittedName>
        <fullName evidence="1">Uncharacterized protein</fullName>
    </submittedName>
</protein>
<evidence type="ECO:0000313" key="1">
    <source>
        <dbReference type="EMBL" id="MFF4522659.1"/>
    </source>
</evidence>
<dbReference type="RefSeq" id="WP_387886563.1">
    <property type="nucleotide sequence ID" value="NZ_JBIAWJ010000006.1"/>
</dbReference>
<proteinExistence type="predicted"/>
<evidence type="ECO:0000313" key="2">
    <source>
        <dbReference type="Proteomes" id="UP001602058"/>
    </source>
</evidence>
<dbReference type="InterPro" id="IPR027417">
    <property type="entry name" value="P-loop_NTPase"/>
</dbReference>